<proteinExistence type="predicted"/>
<dbReference type="AlphaFoldDB" id="A0A8I2YGW6"/>
<gene>
    <name evidence="2" type="ORF">JVT61DRAFT_8704</name>
</gene>
<evidence type="ECO:0000313" key="2">
    <source>
        <dbReference type="EMBL" id="KAG6372009.1"/>
    </source>
</evidence>
<dbReference type="OrthoDB" id="3236755at2759"/>
<comment type="caution">
    <text evidence="2">The sequence shown here is derived from an EMBL/GenBank/DDBJ whole genome shotgun (WGS) entry which is preliminary data.</text>
</comment>
<accession>A0A8I2YGW6</accession>
<organism evidence="2 3">
    <name type="scientific">Boletus reticuloceps</name>
    <dbReference type="NCBI Taxonomy" id="495285"/>
    <lineage>
        <taxon>Eukaryota</taxon>
        <taxon>Fungi</taxon>
        <taxon>Dikarya</taxon>
        <taxon>Basidiomycota</taxon>
        <taxon>Agaricomycotina</taxon>
        <taxon>Agaricomycetes</taxon>
        <taxon>Agaricomycetidae</taxon>
        <taxon>Boletales</taxon>
        <taxon>Boletineae</taxon>
        <taxon>Boletaceae</taxon>
        <taxon>Boletoideae</taxon>
        <taxon>Boletus</taxon>
    </lineage>
</organism>
<dbReference type="EMBL" id="JAGFBS010000030">
    <property type="protein sequence ID" value="KAG6372009.1"/>
    <property type="molecule type" value="Genomic_DNA"/>
</dbReference>
<protein>
    <submittedName>
        <fullName evidence="2">Uncharacterized protein</fullName>
    </submittedName>
</protein>
<evidence type="ECO:0000256" key="1">
    <source>
        <dbReference type="SAM" id="MobiDB-lite"/>
    </source>
</evidence>
<feature type="region of interest" description="Disordered" evidence="1">
    <location>
        <begin position="208"/>
        <end position="295"/>
    </location>
</feature>
<reference evidence="2" key="1">
    <citation type="submission" date="2021-03" db="EMBL/GenBank/DDBJ databases">
        <title>Evolutionary innovations through gain and loss of genes in the ectomycorrhizal Boletales.</title>
        <authorList>
            <person name="Wu G."/>
            <person name="Miyauchi S."/>
            <person name="Morin E."/>
            <person name="Yang Z.-L."/>
            <person name="Xu J."/>
            <person name="Martin F.M."/>
        </authorList>
    </citation>
    <scope>NUCLEOTIDE SEQUENCE</scope>
    <source>
        <strain evidence="2">BR01</strain>
    </source>
</reference>
<sequence length="295" mass="32292">MEDLGVEGAVNWQLEVRLGHRRDGPVVFRERGPGLTEVVTVLESHLAQLSGSMTLLKRLDDLIEAAIQAYQKARCPLLNVPGIELDTPAASNDSAASNASGPTRTGKLNTKILQSFKDPDYVDVSEIEDSRKSGGKMLPLLVKVSHRCRKKDYSDREKQVDRIRCIGSQGCHMSWVYPRNRQRILGHVSKCNWLPTAIREAALAQMSDSPIGPDAIVPDSESSGLKRKASELDEEQDLDVAGLGGGPLQPRPFNPHFDYDSESESDPAARSNSTLLGGTDQIRREAGPLWKGSPC</sequence>
<evidence type="ECO:0000313" key="3">
    <source>
        <dbReference type="Proteomes" id="UP000683000"/>
    </source>
</evidence>
<keyword evidence="3" id="KW-1185">Reference proteome</keyword>
<name>A0A8I2YGW6_9AGAM</name>
<dbReference type="Proteomes" id="UP000683000">
    <property type="component" value="Unassembled WGS sequence"/>
</dbReference>